<evidence type="ECO:0000313" key="3">
    <source>
        <dbReference type="EMBL" id="SDH69621.1"/>
    </source>
</evidence>
<comment type="caution">
    <text evidence="1">Lacks conserved residue(s) required for the propagation of feature annotation.</text>
</comment>
<dbReference type="PROSITE" id="PS50110">
    <property type="entry name" value="RESPONSE_REGULATORY"/>
    <property type="match status" value="1"/>
</dbReference>
<name>A0A1G8EIE7_9BACI</name>
<feature type="domain" description="Response regulatory" evidence="2">
    <location>
        <begin position="3"/>
        <end position="53"/>
    </location>
</feature>
<dbReference type="STRING" id="568899.SAMN05192534_109110"/>
<dbReference type="AlphaFoldDB" id="A0A1G8EIE7"/>
<proteinExistence type="predicted"/>
<organism evidence="3 4">
    <name type="scientific">Alteribacillus persepolensis</name>
    <dbReference type="NCBI Taxonomy" id="568899"/>
    <lineage>
        <taxon>Bacteria</taxon>
        <taxon>Bacillati</taxon>
        <taxon>Bacillota</taxon>
        <taxon>Bacilli</taxon>
        <taxon>Bacillales</taxon>
        <taxon>Bacillaceae</taxon>
        <taxon>Alteribacillus</taxon>
    </lineage>
</organism>
<dbReference type="RefSeq" id="WP_175487446.1">
    <property type="nucleotide sequence ID" value="NZ_FNDK01000009.1"/>
</dbReference>
<evidence type="ECO:0000256" key="1">
    <source>
        <dbReference type="PROSITE-ProRule" id="PRU00169"/>
    </source>
</evidence>
<dbReference type="Gene3D" id="3.40.50.2300">
    <property type="match status" value="1"/>
</dbReference>
<dbReference type="SUPFAM" id="SSF52172">
    <property type="entry name" value="CheY-like"/>
    <property type="match status" value="1"/>
</dbReference>
<accession>A0A1G8EIE7</accession>
<dbReference type="EMBL" id="FNDK01000009">
    <property type="protein sequence ID" value="SDH69621.1"/>
    <property type="molecule type" value="Genomic_DNA"/>
</dbReference>
<protein>
    <submittedName>
        <fullName evidence="3">Two-component system, response regulator YesN</fullName>
    </submittedName>
</protein>
<dbReference type="Proteomes" id="UP000199163">
    <property type="component" value="Unassembled WGS sequence"/>
</dbReference>
<dbReference type="InterPro" id="IPR001789">
    <property type="entry name" value="Sig_transdc_resp-reg_receiver"/>
</dbReference>
<gene>
    <name evidence="3" type="ORF">SAMN05192534_109110</name>
</gene>
<evidence type="ECO:0000259" key="2">
    <source>
        <dbReference type="PROSITE" id="PS50110"/>
    </source>
</evidence>
<evidence type="ECO:0000313" key="4">
    <source>
        <dbReference type="Proteomes" id="UP000199163"/>
    </source>
</evidence>
<dbReference type="InterPro" id="IPR011006">
    <property type="entry name" value="CheY-like_superfamily"/>
</dbReference>
<dbReference type="GO" id="GO:0000160">
    <property type="term" value="P:phosphorelay signal transduction system"/>
    <property type="evidence" value="ECO:0007669"/>
    <property type="project" value="InterPro"/>
</dbReference>
<sequence length="53" mass="5923">MLKVILVDDETTILEGLTNSIDWAAFDMQVVGRAKDGVLALELIKNLKPDVFY</sequence>
<keyword evidence="4" id="KW-1185">Reference proteome</keyword>
<reference evidence="3 4" key="1">
    <citation type="submission" date="2016-10" db="EMBL/GenBank/DDBJ databases">
        <authorList>
            <person name="de Groot N.N."/>
        </authorList>
    </citation>
    <scope>NUCLEOTIDE SEQUENCE [LARGE SCALE GENOMIC DNA]</scope>
    <source>
        <strain evidence="3 4">DSM 21632</strain>
    </source>
</reference>